<proteinExistence type="predicted"/>
<organism evidence="1 2">
    <name type="scientific">Metabacillus niabensis</name>
    <dbReference type="NCBI Taxonomy" id="324854"/>
    <lineage>
        <taxon>Bacteria</taxon>
        <taxon>Bacillati</taxon>
        <taxon>Bacillota</taxon>
        <taxon>Bacilli</taxon>
        <taxon>Bacillales</taxon>
        <taxon>Bacillaceae</taxon>
        <taxon>Metabacillus</taxon>
    </lineage>
</organism>
<dbReference type="Proteomes" id="UP001232245">
    <property type="component" value="Unassembled WGS sequence"/>
</dbReference>
<evidence type="ECO:0000313" key="1">
    <source>
        <dbReference type="EMBL" id="MDQ0224435.1"/>
    </source>
</evidence>
<evidence type="ECO:0000313" key="2">
    <source>
        <dbReference type="Proteomes" id="UP001232245"/>
    </source>
</evidence>
<name>A0ABT9YZD9_9BACI</name>
<reference evidence="1 2" key="1">
    <citation type="submission" date="2023-07" db="EMBL/GenBank/DDBJ databases">
        <title>Genomic Encyclopedia of Type Strains, Phase IV (KMG-IV): sequencing the most valuable type-strain genomes for metagenomic binning, comparative biology and taxonomic classification.</title>
        <authorList>
            <person name="Goeker M."/>
        </authorList>
    </citation>
    <scope>NUCLEOTIDE SEQUENCE [LARGE SCALE GENOMIC DNA]</scope>
    <source>
        <strain evidence="1 2">DSM 17723</strain>
    </source>
</reference>
<sequence length="124" mass="14651">MNNIHDCKILNYQIDFENSKIEIIALSDHDKLVRILFEDFLAFHFENQIPNSILLDIVEGEIASFVLENKELLNKGKAYDWPMDYCHVDEIVHHIQKNSYQYYKIRSSYGLNGWVLSRNVTVDE</sequence>
<dbReference type="RefSeq" id="WP_174881902.1">
    <property type="nucleotide sequence ID" value="NZ_CADEPK010000455.1"/>
</dbReference>
<comment type="caution">
    <text evidence="1">The sequence shown here is derived from an EMBL/GenBank/DDBJ whole genome shotgun (WGS) entry which is preliminary data.</text>
</comment>
<gene>
    <name evidence="1" type="ORF">J2S02_000757</name>
</gene>
<keyword evidence="2" id="KW-1185">Reference proteome</keyword>
<accession>A0ABT9YZD9</accession>
<protein>
    <submittedName>
        <fullName evidence="1">Uncharacterized protein</fullName>
    </submittedName>
</protein>
<dbReference type="EMBL" id="JAUSTZ010000001">
    <property type="protein sequence ID" value="MDQ0224435.1"/>
    <property type="molecule type" value="Genomic_DNA"/>
</dbReference>